<dbReference type="InterPro" id="IPR025329">
    <property type="entry name" value="DUF4235"/>
</dbReference>
<sequence>MGKLAWKILGTGGPIIAGIVATKLVDTIWAKAGQDQINPKNPDAPVVKAVAYAVALGVAVGAARTLAERQAASYYRKSSGHLPKDIKVEPV</sequence>
<proteinExistence type="predicted"/>
<organism evidence="2 3">
    <name type="scientific">Phycicoccus sonneratiae</name>
    <dbReference type="NCBI Taxonomy" id="2807628"/>
    <lineage>
        <taxon>Bacteria</taxon>
        <taxon>Bacillati</taxon>
        <taxon>Actinomycetota</taxon>
        <taxon>Actinomycetes</taxon>
        <taxon>Micrococcales</taxon>
        <taxon>Intrasporangiaceae</taxon>
        <taxon>Phycicoccus</taxon>
    </lineage>
</organism>
<keyword evidence="1" id="KW-0812">Transmembrane</keyword>
<evidence type="ECO:0000313" key="3">
    <source>
        <dbReference type="Proteomes" id="UP001430172"/>
    </source>
</evidence>
<evidence type="ECO:0000256" key="1">
    <source>
        <dbReference type="SAM" id="Phobius"/>
    </source>
</evidence>
<name>A0ABS2CPM5_9MICO</name>
<evidence type="ECO:0000313" key="2">
    <source>
        <dbReference type="EMBL" id="MBM6401834.1"/>
    </source>
</evidence>
<dbReference type="RefSeq" id="WP_204132297.1">
    <property type="nucleotide sequence ID" value="NZ_JAFDVD010000017.1"/>
</dbReference>
<keyword evidence="3" id="KW-1185">Reference proteome</keyword>
<dbReference type="Pfam" id="PF14019">
    <property type="entry name" value="DUF4235"/>
    <property type="match status" value="1"/>
</dbReference>
<gene>
    <name evidence="2" type="ORF">JQN70_15665</name>
</gene>
<dbReference type="Proteomes" id="UP001430172">
    <property type="component" value="Unassembled WGS sequence"/>
</dbReference>
<feature type="transmembrane region" description="Helical" evidence="1">
    <location>
        <begin position="49"/>
        <end position="67"/>
    </location>
</feature>
<dbReference type="EMBL" id="JAFDVD010000017">
    <property type="protein sequence ID" value="MBM6401834.1"/>
    <property type="molecule type" value="Genomic_DNA"/>
</dbReference>
<keyword evidence="1" id="KW-0472">Membrane</keyword>
<accession>A0ABS2CPM5</accession>
<comment type="caution">
    <text evidence="2">The sequence shown here is derived from an EMBL/GenBank/DDBJ whole genome shotgun (WGS) entry which is preliminary data.</text>
</comment>
<protein>
    <submittedName>
        <fullName evidence="2">DUF4235 domain-containing protein</fullName>
    </submittedName>
</protein>
<keyword evidence="1" id="KW-1133">Transmembrane helix</keyword>
<reference evidence="2" key="1">
    <citation type="submission" date="2021-02" db="EMBL/GenBank/DDBJ databases">
        <title>Phycicoccus sp. MQZ13P-5T, whole genome shotgun sequence.</title>
        <authorList>
            <person name="Tuo L."/>
        </authorList>
    </citation>
    <scope>NUCLEOTIDE SEQUENCE</scope>
    <source>
        <strain evidence="2">MQZ13P-5</strain>
    </source>
</reference>